<organism evidence="2 3">
    <name type="scientific">Hibiscus sabdariffa</name>
    <name type="common">roselle</name>
    <dbReference type="NCBI Taxonomy" id="183260"/>
    <lineage>
        <taxon>Eukaryota</taxon>
        <taxon>Viridiplantae</taxon>
        <taxon>Streptophyta</taxon>
        <taxon>Embryophyta</taxon>
        <taxon>Tracheophyta</taxon>
        <taxon>Spermatophyta</taxon>
        <taxon>Magnoliopsida</taxon>
        <taxon>eudicotyledons</taxon>
        <taxon>Gunneridae</taxon>
        <taxon>Pentapetalae</taxon>
        <taxon>rosids</taxon>
        <taxon>malvids</taxon>
        <taxon>Malvales</taxon>
        <taxon>Malvaceae</taxon>
        <taxon>Malvoideae</taxon>
        <taxon>Hibiscus</taxon>
    </lineage>
</organism>
<sequence length="123" mass="13877">MQISWVTDDKSAPSIVDVDNTLKSPPGKFPVTFAVAGDLGQTGWTKSTLDHIDECRYDPLASARPWMVTQGNHEKEKIPFFTDAFASSYNARWKMPFEESEMLQGSMLSCLVHILSAYMEHFN</sequence>
<name>A0ABR2CLI4_9ROSI</name>
<gene>
    <name evidence="2" type="ORF">V6N12_003844</name>
</gene>
<evidence type="ECO:0008006" key="4">
    <source>
        <dbReference type="Google" id="ProtNLM"/>
    </source>
</evidence>
<proteinExistence type="predicted"/>
<dbReference type="InterPro" id="IPR029052">
    <property type="entry name" value="Metallo-depent_PP-like"/>
</dbReference>
<evidence type="ECO:0000313" key="2">
    <source>
        <dbReference type="EMBL" id="KAK8519877.1"/>
    </source>
</evidence>
<dbReference type="PANTHER" id="PTHR22953:SF155">
    <property type="entry name" value="PURPLE ACID PHOSPHATASE 18"/>
    <property type="match status" value="1"/>
</dbReference>
<evidence type="ECO:0000313" key="3">
    <source>
        <dbReference type="Proteomes" id="UP001472677"/>
    </source>
</evidence>
<dbReference type="Proteomes" id="UP001472677">
    <property type="component" value="Unassembled WGS sequence"/>
</dbReference>
<evidence type="ECO:0000256" key="1">
    <source>
        <dbReference type="ARBA" id="ARBA00022729"/>
    </source>
</evidence>
<comment type="caution">
    <text evidence="2">The sequence shown here is derived from an EMBL/GenBank/DDBJ whole genome shotgun (WGS) entry which is preliminary data.</text>
</comment>
<keyword evidence="3" id="KW-1185">Reference proteome</keyword>
<reference evidence="2 3" key="1">
    <citation type="journal article" date="2024" name="G3 (Bethesda)">
        <title>Genome assembly of Hibiscus sabdariffa L. provides insights into metabolisms of medicinal natural products.</title>
        <authorList>
            <person name="Kim T."/>
        </authorList>
    </citation>
    <scope>NUCLEOTIDE SEQUENCE [LARGE SCALE GENOMIC DNA]</scope>
    <source>
        <strain evidence="2">TK-2024</strain>
        <tissue evidence="2">Old leaves</tissue>
    </source>
</reference>
<keyword evidence="1" id="KW-0732">Signal</keyword>
<dbReference type="InterPro" id="IPR039331">
    <property type="entry name" value="PAPs-like"/>
</dbReference>
<protein>
    <recommendedName>
        <fullName evidence="4">Acid phosphatase</fullName>
    </recommendedName>
</protein>
<dbReference type="EMBL" id="JBBPBM010000049">
    <property type="protein sequence ID" value="KAK8519877.1"/>
    <property type="molecule type" value="Genomic_DNA"/>
</dbReference>
<accession>A0ABR2CLI4</accession>
<dbReference type="Gene3D" id="3.60.21.10">
    <property type="match status" value="1"/>
</dbReference>
<dbReference type="PANTHER" id="PTHR22953">
    <property type="entry name" value="ACID PHOSPHATASE RELATED"/>
    <property type="match status" value="1"/>
</dbReference>